<accession>A0AAV0BJD7</accession>
<evidence type="ECO:0000256" key="1">
    <source>
        <dbReference type="ARBA" id="ARBA00006800"/>
    </source>
</evidence>
<evidence type="ECO:0000313" key="4">
    <source>
        <dbReference type="EMBL" id="CAH7686794.1"/>
    </source>
</evidence>
<evidence type="ECO:0000256" key="2">
    <source>
        <dbReference type="ARBA" id="ARBA00018780"/>
    </source>
</evidence>
<dbReference type="PANTHER" id="PTHR41805">
    <property type="entry name" value="EXPRESSED PROTEIN"/>
    <property type="match status" value="1"/>
</dbReference>
<organism evidence="4 5">
    <name type="scientific">Phakopsora pachyrhizi</name>
    <name type="common">Asian soybean rust disease fungus</name>
    <dbReference type="NCBI Taxonomy" id="170000"/>
    <lineage>
        <taxon>Eukaryota</taxon>
        <taxon>Fungi</taxon>
        <taxon>Dikarya</taxon>
        <taxon>Basidiomycota</taxon>
        <taxon>Pucciniomycotina</taxon>
        <taxon>Pucciniomycetes</taxon>
        <taxon>Pucciniales</taxon>
        <taxon>Phakopsoraceae</taxon>
        <taxon>Phakopsora</taxon>
    </lineage>
</organism>
<dbReference type="Proteomes" id="UP001153365">
    <property type="component" value="Unassembled WGS sequence"/>
</dbReference>
<feature type="region of interest" description="Disordered" evidence="3">
    <location>
        <begin position="82"/>
        <end position="193"/>
    </location>
</feature>
<feature type="compositionally biased region" description="Polar residues" evidence="3">
    <location>
        <begin position="165"/>
        <end position="177"/>
    </location>
</feature>
<comment type="caution">
    <text evidence="4">The sequence shown here is derived from an EMBL/GenBank/DDBJ whole genome shotgun (WGS) entry which is preliminary data.</text>
</comment>
<keyword evidence="5" id="KW-1185">Reference proteome</keyword>
<proteinExistence type="inferred from homology"/>
<dbReference type="AlphaFoldDB" id="A0AAV0BJD7"/>
<evidence type="ECO:0000313" key="5">
    <source>
        <dbReference type="Proteomes" id="UP001153365"/>
    </source>
</evidence>
<sequence>MSPSGACRESTDQKTDSVRGISQTKKARNGGFKIGKKKFGSKSFDSGYLGKAQKIKQTLIHKAKLKKQRAKELIRAGYQNEGESRFNGSADHQTNHNFQKLKKFRGDPSLTQTERSKDEIVATKNSHHNHRNRSDDPSLSTSNQNEQDKKPSRKSITDGARSKARSTSGYHHSNGQPRLSHKVNKILCKLQDS</sequence>
<protein>
    <recommendedName>
        <fullName evidence="2">rRNA-processing protein FYV7</fullName>
    </recommendedName>
</protein>
<name>A0AAV0BJD7_PHAPC</name>
<dbReference type="PANTHER" id="PTHR41805:SF1">
    <property type="entry name" value="RRNA-PROCESSING PROTEIN FYV7"/>
    <property type="match status" value="1"/>
</dbReference>
<evidence type="ECO:0000256" key="3">
    <source>
        <dbReference type="SAM" id="MobiDB-lite"/>
    </source>
</evidence>
<reference evidence="4" key="1">
    <citation type="submission" date="2022-06" db="EMBL/GenBank/DDBJ databases">
        <authorList>
            <consortium name="SYNGENTA / RWTH Aachen University"/>
        </authorList>
    </citation>
    <scope>NUCLEOTIDE SEQUENCE</scope>
</reference>
<comment type="similarity">
    <text evidence="1">Belongs to the FYV7 family.</text>
</comment>
<dbReference type="Pfam" id="PF08524">
    <property type="entry name" value="rRNA_processing"/>
    <property type="match status" value="1"/>
</dbReference>
<feature type="region of interest" description="Disordered" evidence="3">
    <location>
        <begin position="1"/>
        <end position="36"/>
    </location>
</feature>
<feature type="compositionally biased region" description="Polar residues" evidence="3">
    <location>
        <begin position="86"/>
        <end position="98"/>
    </location>
</feature>
<gene>
    <name evidence="4" type="ORF">PPACK8108_LOCUS21489</name>
</gene>
<dbReference type="InterPro" id="IPR013730">
    <property type="entry name" value="Fyv7/TAP26"/>
</dbReference>
<dbReference type="EMBL" id="CALTRL010005816">
    <property type="protein sequence ID" value="CAH7686794.1"/>
    <property type="molecule type" value="Genomic_DNA"/>
</dbReference>